<dbReference type="Pfam" id="PF21986">
    <property type="entry name" value="AH_C"/>
    <property type="match status" value="1"/>
</dbReference>
<gene>
    <name evidence="3" type="primary">atzF</name>
    <name evidence="3" type="ORF">QWI33_23855</name>
</gene>
<dbReference type="GO" id="GO:0004039">
    <property type="term" value="F:allophanate hydrolase activity"/>
    <property type="evidence" value="ECO:0007669"/>
    <property type="project" value="UniProtKB-EC"/>
</dbReference>
<protein>
    <submittedName>
        <fullName evidence="3">Allophanate hydrolase</fullName>
        <ecNumber evidence="3">3.5.1.54</ecNumber>
    </submittedName>
</protein>
<dbReference type="PANTHER" id="PTHR11895:SF169">
    <property type="entry name" value="GLUTAMYL-TRNA(GLN) AMIDOTRANSFERASE"/>
    <property type="match status" value="1"/>
</dbReference>
<organism evidence="3 4">
    <name type="scientific">Glycomyces tritici</name>
    <dbReference type="NCBI Taxonomy" id="2665176"/>
    <lineage>
        <taxon>Bacteria</taxon>
        <taxon>Bacillati</taxon>
        <taxon>Actinomycetota</taxon>
        <taxon>Actinomycetes</taxon>
        <taxon>Glycomycetales</taxon>
        <taxon>Glycomycetaceae</taxon>
        <taxon>Glycomyces</taxon>
    </lineage>
</organism>
<dbReference type="EC" id="3.5.1.54" evidence="3"/>
<evidence type="ECO:0000313" key="3">
    <source>
        <dbReference type="EMBL" id="MDN3242780.1"/>
    </source>
</evidence>
<dbReference type="NCBIfam" id="NF006043">
    <property type="entry name" value="PRK08186.1"/>
    <property type="match status" value="1"/>
</dbReference>
<dbReference type="SUPFAM" id="SSF75304">
    <property type="entry name" value="Amidase signature (AS) enzymes"/>
    <property type="match status" value="1"/>
</dbReference>
<dbReference type="InterPro" id="IPR036928">
    <property type="entry name" value="AS_sf"/>
</dbReference>
<name>A0ABT7YVV1_9ACTN</name>
<dbReference type="InterPro" id="IPR014085">
    <property type="entry name" value="Allophanate_hydrolase"/>
</dbReference>
<reference evidence="3" key="1">
    <citation type="submission" date="2023-06" db="EMBL/GenBank/DDBJ databases">
        <title>Gycomyces niveus sp.nov., a novel actinomycete isolated from soil in Shouguang.</title>
        <authorList>
            <person name="Yang X."/>
            <person name="Zhao J."/>
        </authorList>
    </citation>
    <scope>NUCLEOTIDE SEQUENCE</scope>
    <source>
        <strain evidence="3">NEAU C2</strain>
    </source>
</reference>
<evidence type="ECO:0000313" key="4">
    <source>
        <dbReference type="Proteomes" id="UP001171902"/>
    </source>
</evidence>
<dbReference type="Gene3D" id="3.10.490.10">
    <property type="entry name" value="Gamma-glutamyl cyclotransferase-like"/>
    <property type="match status" value="1"/>
</dbReference>
<keyword evidence="4" id="KW-1185">Reference proteome</keyword>
<keyword evidence="3" id="KW-0378">Hydrolase</keyword>
<dbReference type="PANTHER" id="PTHR11895">
    <property type="entry name" value="TRANSAMIDASE"/>
    <property type="match status" value="1"/>
</dbReference>
<evidence type="ECO:0000259" key="1">
    <source>
        <dbReference type="Pfam" id="PF01425"/>
    </source>
</evidence>
<dbReference type="NCBIfam" id="TIGR02713">
    <property type="entry name" value="allophanate_hyd"/>
    <property type="match status" value="1"/>
</dbReference>
<proteinExistence type="predicted"/>
<feature type="domain" description="Allophanate hydrolase C-terminal" evidence="2">
    <location>
        <begin position="438"/>
        <end position="554"/>
    </location>
</feature>
<dbReference type="Gene3D" id="1.20.58.1700">
    <property type="match status" value="1"/>
</dbReference>
<evidence type="ECO:0000259" key="2">
    <source>
        <dbReference type="Pfam" id="PF21986"/>
    </source>
</evidence>
<feature type="domain" description="Amidase" evidence="1">
    <location>
        <begin position="9"/>
        <end position="414"/>
    </location>
</feature>
<dbReference type="Proteomes" id="UP001171902">
    <property type="component" value="Unassembled WGS sequence"/>
</dbReference>
<dbReference type="InterPro" id="IPR000120">
    <property type="entry name" value="Amidase"/>
</dbReference>
<sequence>MNTSAAARVRAALDRLERSERPEAWIALRAEDDLLAEAARIDAAALAGQDLPLAGTVFAVKDNIDVAGLPTTAAAPSFAYEPARDATAVARLRAAGAICLGKTNLDQFATGLVGTRSPYGAVRSAADPRLISGGSSSGSAVAVALGIADFALGTDTAGSGRVPAALNGLIGIKATLGLVPVDGVVPACASYDCLTVFAPGIDLAALAMRTMTGPSPADPASRPWPADAPLAAPPAPRIALPAPAALAGLDPDFAPLWEAAVDRCRDAGATVETIDVQPLLDAALLLYEGALVAERFAAFGEHLDTDDADPTVAAIVRAAVKFSGADLAADQQRLRAVRRDAAALLAGFDALLLPTAPLHPSLAEVAADPIGVNARMGTYTNFVNLLDMAAVAVPAGTTGTKGFGVSLIVPAFHDQVALDLAATLQGVGAPLFAPAGADLVVFGAHLTGEPLNHQLTDLGARYGGTIRTAPAYRMYALDTHPPKPFVIRDSDGGARLPGERWLLSPAALGRFLAALPAPMTLGAVELDDGTWATGFCAHPASGTDITAAGGWRAHRR</sequence>
<dbReference type="Pfam" id="PF01425">
    <property type="entry name" value="Amidase"/>
    <property type="match status" value="1"/>
</dbReference>
<dbReference type="InterPro" id="IPR053844">
    <property type="entry name" value="AH_C"/>
</dbReference>
<dbReference type="EMBL" id="JAUEMJ010000009">
    <property type="protein sequence ID" value="MDN3242780.1"/>
    <property type="molecule type" value="Genomic_DNA"/>
</dbReference>
<accession>A0ABT7YVV1</accession>
<dbReference type="InterPro" id="IPR023631">
    <property type="entry name" value="Amidase_dom"/>
</dbReference>
<comment type="caution">
    <text evidence="3">The sequence shown here is derived from an EMBL/GenBank/DDBJ whole genome shotgun (WGS) entry which is preliminary data.</text>
</comment>
<dbReference type="Gene3D" id="3.90.1300.10">
    <property type="entry name" value="Amidase signature (AS) domain"/>
    <property type="match status" value="1"/>
</dbReference>
<dbReference type="RefSeq" id="WP_289959466.1">
    <property type="nucleotide sequence ID" value="NZ_JAUEMJ010000009.1"/>
</dbReference>